<evidence type="ECO:0000256" key="1">
    <source>
        <dbReference type="ARBA" id="ARBA00011073"/>
    </source>
</evidence>
<evidence type="ECO:0000256" key="3">
    <source>
        <dbReference type="ARBA" id="ARBA00022801"/>
    </source>
</evidence>
<keyword evidence="7" id="KW-1133">Transmembrane helix</keyword>
<dbReference type="InterPro" id="IPR015500">
    <property type="entry name" value="Peptidase_S8_subtilisin-rel"/>
</dbReference>
<evidence type="ECO:0000313" key="10">
    <source>
        <dbReference type="Proteomes" id="UP000277671"/>
    </source>
</evidence>
<dbReference type="OrthoDB" id="5240330at2"/>
<proteinExistence type="inferred from homology"/>
<evidence type="ECO:0000259" key="8">
    <source>
        <dbReference type="Pfam" id="PF00082"/>
    </source>
</evidence>
<keyword evidence="10" id="KW-1185">Reference proteome</keyword>
<dbReference type="AlphaFoldDB" id="A0A495JCV1"/>
<keyword evidence="7" id="KW-0472">Membrane</keyword>
<dbReference type="GO" id="GO:0006508">
    <property type="term" value="P:proteolysis"/>
    <property type="evidence" value="ECO:0007669"/>
    <property type="project" value="UniProtKB-KW"/>
</dbReference>
<dbReference type="Pfam" id="PF00082">
    <property type="entry name" value="Peptidase_S8"/>
    <property type="match status" value="1"/>
</dbReference>
<feature type="domain" description="Peptidase S8/S53" evidence="8">
    <location>
        <begin position="92"/>
        <end position="343"/>
    </location>
</feature>
<dbReference type="RefSeq" id="WP_121155010.1">
    <property type="nucleotide sequence ID" value="NZ_RBKT01000001.1"/>
</dbReference>
<dbReference type="InterPro" id="IPR036852">
    <property type="entry name" value="Peptidase_S8/S53_dom_sf"/>
</dbReference>
<dbReference type="Proteomes" id="UP000277671">
    <property type="component" value="Unassembled WGS sequence"/>
</dbReference>
<feature type="transmembrane region" description="Helical" evidence="7">
    <location>
        <begin position="382"/>
        <end position="405"/>
    </location>
</feature>
<organism evidence="9 10">
    <name type="scientific">Micromonospora pisi</name>
    <dbReference type="NCBI Taxonomy" id="589240"/>
    <lineage>
        <taxon>Bacteria</taxon>
        <taxon>Bacillati</taxon>
        <taxon>Actinomycetota</taxon>
        <taxon>Actinomycetes</taxon>
        <taxon>Micromonosporales</taxon>
        <taxon>Micromonosporaceae</taxon>
        <taxon>Micromonospora</taxon>
    </lineage>
</organism>
<evidence type="ECO:0000256" key="7">
    <source>
        <dbReference type="SAM" id="Phobius"/>
    </source>
</evidence>
<dbReference type="SUPFAM" id="SSF52743">
    <property type="entry name" value="Subtilisin-like"/>
    <property type="match status" value="1"/>
</dbReference>
<dbReference type="GO" id="GO:0004252">
    <property type="term" value="F:serine-type endopeptidase activity"/>
    <property type="evidence" value="ECO:0007669"/>
    <property type="project" value="InterPro"/>
</dbReference>
<dbReference type="Gene3D" id="3.40.50.200">
    <property type="entry name" value="Peptidase S8/S53 domain"/>
    <property type="match status" value="1"/>
</dbReference>
<comment type="caution">
    <text evidence="9">The sequence shown here is derived from an EMBL/GenBank/DDBJ whole genome shotgun (WGS) entry which is preliminary data.</text>
</comment>
<dbReference type="InterPro" id="IPR000209">
    <property type="entry name" value="Peptidase_S8/S53_dom"/>
</dbReference>
<comment type="caution">
    <text evidence="5">Lacks conserved residue(s) required for the propagation of feature annotation.</text>
</comment>
<reference evidence="9 10" key="1">
    <citation type="submission" date="2018-10" db="EMBL/GenBank/DDBJ databases">
        <title>Sequencing the genomes of 1000 actinobacteria strains.</title>
        <authorList>
            <person name="Klenk H.-P."/>
        </authorList>
    </citation>
    <scope>NUCLEOTIDE SEQUENCE [LARGE SCALE GENOMIC DNA]</scope>
    <source>
        <strain evidence="9 10">DSM 45175</strain>
    </source>
</reference>
<keyword evidence="2" id="KW-0645">Protease</keyword>
<name>A0A495JCV1_9ACTN</name>
<comment type="similarity">
    <text evidence="1 5">Belongs to the peptidase S8 family.</text>
</comment>
<evidence type="ECO:0000256" key="5">
    <source>
        <dbReference type="PROSITE-ProRule" id="PRU01240"/>
    </source>
</evidence>
<keyword evidence="7" id="KW-0812">Transmembrane</keyword>
<feature type="region of interest" description="Disordered" evidence="6">
    <location>
        <begin position="37"/>
        <end position="66"/>
    </location>
</feature>
<dbReference type="PANTHER" id="PTHR43806:SF11">
    <property type="entry name" value="CEREVISIN-RELATED"/>
    <property type="match status" value="1"/>
</dbReference>
<keyword evidence="3" id="KW-0378">Hydrolase</keyword>
<evidence type="ECO:0000256" key="6">
    <source>
        <dbReference type="SAM" id="MobiDB-lite"/>
    </source>
</evidence>
<evidence type="ECO:0000256" key="2">
    <source>
        <dbReference type="ARBA" id="ARBA00022670"/>
    </source>
</evidence>
<keyword evidence="4" id="KW-0720">Serine protease</keyword>
<sequence>MSGVGGAARTVLATFVLSTLGGTLLVDPVRAGAPAVPAQPASVRRAPAPGTQPPALPQPGDSCVGESPTVAAAAPWAQRRMAPQNVWALTRGDGVLVAVVDTGVSAAAGGLSGAVQRGTDVVRAGGADQDCFGRGTALAGIVAARPVTGSPIVGIAPGATVLPVRIVDGKGKIAPGAIAGGIRAATAAGADVILLGVGTSAPDAALRDAVRAAVARDIVLVASVSDAKPTGTGGADLPWYPASDADVLAVGGVGANGAPTEVSPPEASVDLLAPATDAVSVAPRGNGHYSVGGPAVAAAYAAGAAALLRAYHPELHQAEVRRRLELTAEHPLGQWPDPRVGYGTLDLYAALTSLDTRESALPSYPARMVTLPAPAATAPAKLIAGAVAVGAIALAGLGYVSALVIRWGRRRRWRP</sequence>
<evidence type="ECO:0000256" key="4">
    <source>
        <dbReference type="ARBA" id="ARBA00022825"/>
    </source>
</evidence>
<gene>
    <name evidence="9" type="ORF">BDK92_1010</name>
</gene>
<protein>
    <submittedName>
        <fullName evidence="9">Subtilase family protein</fullName>
    </submittedName>
</protein>
<dbReference type="PANTHER" id="PTHR43806">
    <property type="entry name" value="PEPTIDASE S8"/>
    <property type="match status" value="1"/>
</dbReference>
<dbReference type="EMBL" id="RBKT01000001">
    <property type="protein sequence ID" value="RKR86745.1"/>
    <property type="molecule type" value="Genomic_DNA"/>
</dbReference>
<dbReference type="PROSITE" id="PS51892">
    <property type="entry name" value="SUBTILASE"/>
    <property type="match status" value="1"/>
</dbReference>
<dbReference type="InterPro" id="IPR050131">
    <property type="entry name" value="Peptidase_S8_subtilisin-like"/>
</dbReference>
<evidence type="ECO:0000313" key="9">
    <source>
        <dbReference type="EMBL" id="RKR86745.1"/>
    </source>
</evidence>
<dbReference type="PRINTS" id="PR00723">
    <property type="entry name" value="SUBTILISIN"/>
</dbReference>
<accession>A0A495JCV1</accession>